<protein>
    <submittedName>
        <fullName evidence="1">Uncharacterized protein</fullName>
    </submittedName>
</protein>
<dbReference type="EMBL" id="FNDI01000019">
    <property type="protein sequence ID" value="SDI55920.1"/>
    <property type="molecule type" value="Genomic_DNA"/>
</dbReference>
<gene>
    <name evidence="1" type="ORF">SAMN04487926_11948</name>
</gene>
<sequence>MNIVINVNVEDERTYDKVAYAAQAHYRKDVGTITLVDGVNIYVPLVPAKRYIISSKFIEKPIATSYAGPTASGNPVFLT</sequence>
<name>A0A7Z7BBC9_9BURK</name>
<evidence type="ECO:0000313" key="2">
    <source>
        <dbReference type="Proteomes" id="UP000198900"/>
    </source>
</evidence>
<keyword evidence="2" id="KW-1185">Reference proteome</keyword>
<accession>A0A7Z7BBC9</accession>
<organism evidence="1 2">
    <name type="scientific">Paraburkholderia steynii</name>
    <dbReference type="NCBI Taxonomy" id="1245441"/>
    <lineage>
        <taxon>Bacteria</taxon>
        <taxon>Pseudomonadati</taxon>
        <taxon>Pseudomonadota</taxon>
        <taxon>Betaproteobacteria</taxon>
        <taxon>Burkholderiales</taxon>
        <taxon>Burkholderiaceae</taxon>
        <taxon>Paraburkholderia</taxon>
    </lineage>
</organism>
<comment type="caution">
    <text evidence="1">The sequence shown here is derived from an EMBL/GenBank/DDBJ whole genome shotgun (WGS) entry which is preliminary data.</text>
</comment>
<evidence type="ECO:0000313" key="1">
    <source>
        <dbReference type="EMBL" id="SDI55920.1"/>
    </source>
</evidence>
<reference evidence="1" key="1">
    <citation type="submission" date="2016-10" db="EMBL/GenBank/DDBJ databases">
        <authorList>
            <person name="Varghese N."/>
            <person name="Submissions S."/>
        </authorList>
    </citation>
    <scope>NUCLEOTIDE SEQUENCE [LARGE SCALE GENOMIC DNA]</scope>
    <source>
        <strain evidence="1">YR281</strain>
    </source>
</reference>
<dbReference type="Proteomes" id="UP000198900">
    <property type="component" value="Unassembled WGS sequence"/>
</dbReference>
<dbReference type="AlphaFoldDB" id="A0A7Z7BBC9"/>
<dbReference type="RefSeq" id="WP_143036579.1">
    <property type="nucleotide sequence ID" value="NZ_FNDI01000019.1"/>
</dbReference>
<proteinExistence type="predicted"/>